<keyword evidence="2" id="KW-1185">Reference proteome</keyword>
<sequence length="240" mass="27994">MFEKIWICPYRSPITKDNDKIQRWEGQDIINSSRIDKLYLENALACIAATTTGVRMNAYKRVFTELRSPIEVVHEKHENRTIQQIRTAYEREGCPTPWDIAVDDAFDSRGHSAELCKVLAVDLRTKLCIHTEVVSRREAGKLGKHQPPQTEREFVSRNVSGAMEEGFRRLLRWLRSRDIPVGSISTDRSAMYGKEIELYNAESRQNIEWHLDPWHMARYVHKNLQTVSKKCFDEPGRNLH</sequence>
<evidence type="ECO:0000313" key="2">
    <source>
        <dbReference type="Proteomes" id="UP001176961"/>
    </source>
</evidence>
<dbReference type="Proteomes" id="UP001176961">
    <property type="component" value="Unassembled WGS sequence"/>
</dbReference>
<organism evidence="1 2">
    <name type="scientific">Cylicocyclus nassatus</name>
    <name type="common">Nematode worm</name>
    <dbReference type="NCBI Taxonomy" id="53992"/>
    <lineage>
        <taxon>Eukaryota</taxon>
        <taxon>Metazoa</taxon>
        <taxon>Ecdysozoa</taxon>
        <taxon>Nematoda</taxon>
        <taxon>Chromadorea</taxon>
        <taxon>Rhabditida</taxon>
        <taxon>Rhabditina</taxon>
        <taxon>Rhabditomorpha</taxon>
        <taxon>Strongyloidea</taxon>
        <taxon>Strongylidae</taxon>
        <taxon>Cylicocyclus</taxon>
    </lineage>
</organism>
<evidence type="ECO:0000313" key="1">
    <source>
        <dbReference type="EMBL" id="CAJ0603344.1"/>
    </source>
</evidence>
<gene>
    <name evidence="1" type="ORF">CYNAS_LOCUS15327</name>
</gene>
<dbReference type="PANTHER" id="PTHR31751">
    <property type="entry name" value="SI:CH211-108C17.2-RELATED-RELATED"/>
    <property type="match status" value="1"/>
</dbReference>
<proteinExistence type="predicted"/>
<protein>
    <submittedName>
        <fullName evidence="1">Uncharacterized protein</fullName>
    </submittedName>
</protein>
<accession>A0AA36H459</accession>
<reference evidence="1" key="1">
    <citation type="submission" date="2023-07" db="EMBL/GenBank/DDBJ databases">
        <authorList>
            <consortium name="CYATHOMIX"/>
        </authorList>
    </citation>
    <scope>NUCLEOTIDE SEQUENCE</scope>
    <source>
        <strain evidence="1">N/A</strain>
    </source>
</reference>
<comment type="caution">
    <text evidence="1">The sequence shown here is derived from an EMBL/GenBank/DDBJ whole genome shotgun (WGS) entry which is preliminary data.</text>
</comment>
<dbReference type="AlphaFoldDB" id="A0AA36H459"/>
<name>A0AA36H459_CYLNA</name>
<dbReference type="EMBL" id="CATQJL010000305">
    <property type="protein sequence ID" value="CAJ0603344.1"/>
    <property type="molecule type" value="Genomic_DNA"/>
</dbReference>
<dbReference type="PANTHER" id="PTHR31751:SF42">
    <property type="entry name" value="PROTEIN CBG10204"/>
    <property type="match status" value="1"/>
</dbReference>